<evidence type="ECO:0000313" key="4">
    <source>
        <dbReference type="EnsemblProtists" id="EKX37352"/>
    </source>
</evidence>
<feature type="compositionally biased region" description="Basic and acidic residues" evidence="1">
    <location>
        <begin position="59"/>
        <end position="68"/>
    </location>
</feature>
<gene>
    <name evidence="3" type="ORF">GUITHDRAFT_116465</name>
</gene>
<evidence type="ECO:0000313" key="5">
    <source>
        <dbReference type="Proteomes" id="UP000011087"/>
    </source>
</evidence>
<dbReference type="Pfam" id="PF00787">
    <property type="entry name" value="PX"/>
    <property type="match status" value="1"/>
</dbReference>
<reference evidence="3 5" key="1">
    <citation type="journal article" date="2012" name="Nature">
        <title>Algal genomes reveal evolutionary mosaicism and the fate of nucleomorphs.</title>
        <authorList>
            <consortium name="DOE Joint Genome Institute"/>
            <person name="Curtis B.A."/>
            <person name="Tanifuji G."/>
            <person name="Burki F."/>
            <person name="Gruber A."/>
            <person name="Irimia M."/>
            <person name="Maruyama S."/>
            <person name="Arias M.C."/>
            <person name="Ball S.G."/>
            <person name="Gile G.H."/>
            <person name="Hirakawa Y."/>
            <person name="Hopkins J.F."/>
            <person name="Kuo A."/>
            <person name="Rensing S.A."/>
            <person name="Schmutz J."/>
            <person name="Symeonidi A."/>
            <person name="Elias M."/>
            <person name="Eveleigh R.J."/>
            <person name="Herman E.K."/>
            <person name="Klute M.J."/>
            <person name="Nakayama T."/>
            <person name="Obornik M."/>
            <person name="Reyes-Prieto A."/>
            <person name="Armbrust E.V."/>
            <person name="Aves S.J."/>
            <person name="Beiko R.G."/>
            <person name="Coutinho P."/>
            <person name="Dacks J.B."/>
            <person name="Durnford D.G."/>
            <person name="Fast N.M."/>
            <person name="Green B.R."/>
            <person name="Grisdale C.J."/>
            <person name="Hempel F."/>
            <person name="Henrissat B."/>
            <person name="Hoppner M.P."/>
            <person name="Ishida K."/>
            <person name="Kim E."/>
            <person name="Koreny L."/>
            <person name="Kroth P.G."/>
            <person name="Liu Y."/>
            <person name="Malik S.B."/>
            <person name="Maier U.G."/>
            <person name="McRose D."/>
            <person name="Mock T."/>
            <person name="Neilson J.A."/>
            <person name="Onodera N.T."/>
            <person name="Poole A.M."/>
            <person name="Pritham E.J."/>
            <person name="Richards T.A."/>
            <person name="Rocap G."/>
            <person name="Roy S.W."/>
            <person name="Sarai C."/>
            <person name="Schaack S."/>
            <person name="Shirato S."/>
            <person name="Slamovits C.H."/>
            <person name="Spencer D.F."/>
            <person name="Suzuki S."/>
            <person name="Worden A.Z."/>
            <person name="Zauner S."/>
            <person name="Barry K."/>
            <person name="Bell C."/>
            <person name="Bharti A.K."/>
            <person name="Crow J.A."/>
            <person name="Grimwood J."/>
            <person name="Kramer R."/>
            <person name="Lindquist E."/>
            <person name="Lucas S."/>
            <person name="Salamov A."/>
            <person name="McFadden G.I."/>
            <person name="Lane C.E."/>
            <person name="Keeling P.J."/>
            <person name="Gray M.W."/>
            <person name="Grigoriev I.V."/>
            <person name="Archibald J.M."/>
        </authorList>
    </citation>
    <scope>NUCLEOTIDE SEQUENCE</scope>
    <source>
        <strain evidence="3 5">CCMP2712</strain>
    </source>
</reference>
<dbReference type="EnsemblProtists" id="EKX37352">
    <property type="protein sequence ID" value="EKX37352"/>
    <property type="gene ID" value="GUITHDRAFT_116465"/>
</dbReference>
<evidence type="ECO:0000259" key="2">
    <source>
        <dbReference type="PROSITE" id="PS50195"/>
    </source>
</evidence>
<dbReference type="GO" id="GO:0035091">
    <property type="term" value="F:phosphatidylinositol binding"/>
    <property type="evidence" value="ECO:0007669"/>
    <property type="project" value="InterPro"/>
</dbReference>
<feature type="region of interest" description="Disordered" evidence="1">
    <location>
        <begin position="48"/>
        <end position="68"/>
    </location>
</feature>
<dbReference type="AlphaFoldDB" id="L1IMP3"/>
<organism evidence="3">
    <name type="scientific">Guillardia theta (strain CCMP2712)</name>
    <name type="common">Cryptophyte</name>
    <dbReference type="NCBI Taxonomy" id="905079"/>
    <lineage>
        <taxon>Eukaryota</taxon>
        <taxon>Cryptophyceae</taxon>
        <taxon>Pyrenomonadales</taxon>
        <taxon>Geminigeraceae</taxon>
        <taxon>Guillardia</taxon>
    </lineage>
</organism>
<proteinExistence type="predicted"/>
<dbReference type="PANTHER" id="PTHR22775">
    <property type="entry name" value="SORTING NEXIN"/>
    <property type="match status" value="1"/>
</dbReference>
<dbReference type="PROSITE" id="PS50195">
    <property type="entry name" value="PX"/>
    <property type="match status" value="1"/>
</dbReference>
<dbReference type="OrthoDB" id="41200at2759"/>
<keyword evidence="5" id="KW-1185">Reference proteome</keyword>
<dbReference type="SUPFAM" id="SSF64268">
    <property type="entry name" value="PX domain"/>
    <property type="match status" value="1"/>
</dbReference>
<dbReference type="STRING" id="905079.L1IMP3"/>
<dbReference type="CDD" id="cd06093">
    <property type="entry name" value="PX_domain"/>
    <property type="match status" value="1"/>
</dbReference>
<accession>L1IMP3</accession>
<dbReference type="PANTHER" id="PTHR22775:SF3">
    <property type="entry name" value="SORTING NEXIN-13"/>
    <property type="match status" value="1"/>
</dbReference>
<dbReference type="InterPro" id="IPR001683">
    <property type="entry name" value="PX_dom"/>
</dbReference>
<evidence type="ECO:0000313" key="3">
    <source>
        <dbReference type="EMBL" id="EKX37352.1"/>
    </source>
</evidence>
<dbReference type="EMBL" id="JH993060">
    <property type="protein sequence ID" value="EKX37352.1"/>
    <property type="molecule type" value="Genomic_DNA"/>
</dbReference>
<dbReference type="RefSeq" id="XP_005824332.1">
    <property type="nucleotide sequence ID" value="XM_005824275.1"/>
</dbReference>
<protein>
    <recommendedName>
        <fullName evidence="2">PX domain-containing protein</fullName>
    </recommendedName>
</protein>
<dbReference type="PaxDb" id="55529-EKX37352"/>
<reference evidence="4" key="3">
    <citation type="submission" date="2015-06" db="UniProtKB">
        <authorList>
            <consortium name="EnsemblProtists"/>
        </authorList>
    </citation>
    <scope>IDENTIFICATION</scope>
</reference>
<evidence type="ECO:0000256" key="1">
    <source>
        <dbReference type="SAM" id="MobiDB-lite"/>
    </source>
</evidence>
<dbReference type="Proteomes" id="UP000011087">
    <property type="component" value="Unassembled WGS sequence"/>
</dbReference>
<dbReference type="InterPro" id="IPR036871">
    <property type="entry name" value="PX_dom_sf"/>
</dbReference>
<dbReference type="HOGENOM" id="CLU_1121873_0_0_1"/>
<dbReference type="SMART" id="SM00312">
    <property type="entry name" value="PX"/>
    <property type="match status" value="1"/>
</dbReference>
<dbReference type="GeneID" id="17294072"/>
<feature type="domain" description="PX" evidence="2">
    <location>
        <begin position="119"/>
        <end position="232"/>
    </location>
</feature>
<dbReference type="Gene3D" id="3.30.1520.10">
    <property type="entry name" value="Phox-like domain"/>
    <property type="match status" value="1"/>
</dbReference>
<sequence>MRKEMITSLCECRSKDLDPELRCILCGENKCSGCSALLQKSYVLDKSEQRQARGTMNGKGEENPGIEEGHHQIVNEISYKKDSCYYSQDSEMAGWDKVEQTKASKPAKNRRDPLLQVWFREPVTHRSADSTLLVPKEFTLYEFMIQWGDRRWIVKRRFREFVALDAALDASLPEEVQLPPFPGKKALGRMSPSLIRTRRMELEAYLREVLLNRHISVNVHVRNFCRLPEGCNEAVKWEAPWEEWKATD</sequence>
<name>L1IMP3_GUITC</name>
<dbReference type="KEGG" id="gtt:GUITHDRAFT_116465"/>
<reference evidence="5" key="2">
    <citation type="submission" date="2012-11" db="EMBL/GenBank/DDBJ databases">
        <authorList>
            <person name="Kuo A."/>
            <person name="Curtis B.A."/>
            <person name="Tanifuji G."/>
            <person name="Burki F."/>
            <person name="Gruber A."/>
            <person name="Irimia M."/>
            <person name="Maruyama S."/>
            <person name="Arias M.C."/>
            <person name="Ball S.G."/>
            <person name="Gile G.H."/>
            <person name="Hirakawa Y."/>
            <person name="Hopkins J.F."/>
            <person name="Rensing S.A."/>
            <person name="Schmutz J."/>
            <person name="Symeonidi A."/>
            <person name="Elias M."/>
            <person name="Eveleigh R.J."/>
            <person name="Herman E.K."/>
            <person name="Klute M.J."/>
            <person name="Nakayama T."/>
            <person name="Obornik M."/>
            <person name="Reyes-Prieto A."/>
            <person name="Armbrust E.V."/>
            <person name="Aves S.J."/>
            <person name="Beiko R.G."/>
            <person name="Coutinho P."/>
            <person name="Dacks J.B."/>
            <person name="Durnford D.G."/>
            <person name="Fast N.M."/>
            <person name="Green B.R."/>
            <person name="Grisdale C."/>
            <person name="Hempe F."/>
            <person name="Henrissat B."/>
            <person name="Hoppner M.P."/>
            <person name="Ishida K.-I."/>
            <person name="Kim E."/>
            <person name="Koreny L."/>
            <person name="Kroth P.G."/>
            <person name="Liu Y."/>
            <person name="Malik S.-B."/>
            <person name="Maier U.G."/>
            <person name="McRose D."/>
            <person name="Mock T."/>
            <person name="Neilson J.A."/>
            <person name="Onodera N.T."/>
            <person name="Poole A.M."/>
            <person name="Pritham E.J."/>
            <person name="Richards T.A."/>
            <person name="Rocap G."/>
            <person name="Roy S.W."/>
            <person name="Sarai C."/>
            <person name="Schaack S."/>
            <person name="Shirato S."/>
            <person name="Slamovits C.H."/>
            <person name="Spencer D.F."/>
            <person name="Suzuki S."/>
            <person name="Worden A.Z."/>
            <person name="Zauner S."/>
            <person name="Barry K."/>
            <person name="Bell C."/>
            <person name="Bharti A.K."/>
            <person name="Crow J.A."/>
            <person name="Grimwood J."/>
            <person name="Kramer R."/>
            <person name="Lindquist E."/>
            <person name="Lucas S."/>
            <person name="Salamov A."/>
            <person name="McFadden G.I."/>
            <person name="Lane C.E."/>
            <person name="Keeling P.J."/>
            <person name="Gray M.W."/>
            <person name="Grigoriev I.V."/>
            <person name="Archibald J.M."/>
        </authorList>
    </citation>
    <scope>NUCLEOTIDE SEQUENCE</scope>
    <source>
        <strain evidence="5">CCMP2712</strain>
    </source>
</reference>